<accession>A5W4G1</accession>
<name>A5W4G1_PSEP1</name>
<dbReference type="Gene3D" id="3.40.50.1820">
    <property type="entry name" value="alpha/beta hydrolase"/>
    <property type="match status" value="1"/>
</dbReference>
<dbReference type="InterPro" id="IPR050266">
    <property type="entry name" value="AB_hydrolase_sf"/>
</dbReference>
<dbReference type="KEGG" id="ppf:Pput_2891"/>
<dbReference type="GO" id="GO:0016020">
    <property type="term" value="C:membrane"/>
    <property type="evidence" value="ECO:0007669"/>
    <property type="project" value="TreeGrafter"/>
</dbReference>
<dbReference type="SUPFAM" id="SSF53474">
    <property type="entry name" value="alpha/beta-Hydrolases"/>
    <property type="match status" value="1"/>
</dbReference>
<feature type="domain" description="AB hydrolase-1" evidence="1">
    <location>
        <begin position="35"/>
        <end position="269"/>
    </location>
</feature>
<dbReference type="InterPro" id="IPR029058">
    <property type="entry name" value="AB_hydrolase_fold"/>
</dbReference>
<organism evidence="2">
    <name type="scientific">Pseudomonas putida (strain ATCC 700007 / DSM 6899 / JCM 31910 / BCRC 17059 / LMG 24140 / F1)</name>
    <dbReference type="NCBI Taxonomy" id="351746"/>
    <lineage>
        <taxon>Bacteria</taxon>
        <taxon>Pseudomonadati</taxon>
        <taxon>Pseudomonadota</taxon>
        <taxon>Gammaproteobacteria</taxon>
        <taxon>Pseudomonadales</taxon>
        <taxon>Pseudomonadaceae</taxon>
        <taxon>Pseudomonas</taxon>
    </lineage>
</organism>
<protein>
    <submittedName>
        <fullName evidence="2">Alpha/beta hydrolase fold protein</fullName>
    </submittedName>
</protein>
<dbReference type="PANTHER" id="PTHR43798">
    <property type="entry name" value="MONOACYLGLYCEROL LIPASE"/>
    <property type="match status" value="1"/>
</dbReference>
<dbReference type="AlphaFoldDB" id="A5W4G1"/>
<keyword evidence="2" id="KW-0378">Hydrolase</keyword>
<dbReference type="eggNOG" id="COG0596">
    <property type="taxonomic scope" value="Bacteria"/>
</dbReference>
<dbReference type="GO" id="GO:0016787">
    <property type="term" value="F:hydrolase activity"/>
    <property type="evidence" value="ECO:0007669"/>
    <property type="project" value="UniProtKB-KW"/>
</dbReference>
<dbReference type="EMBL" id="CP000712">
    <property type="protein sequence ID" value="ABQ79021.1"/>
    <property type="molecule type" value="Genomic_DNA"/>
</dbReference>
<evidence type="ECO:0000313" key="2">
    <source>
        <dbReference type="EMBL" id="ABQ79021.1"/>
    </source>
</evidence>
<dbReference type="HOGENOM" id="CLU_020336_13_2_6"/>
<evidence type="ECO:0000259" key="1">
    <source>
        <dbReference type="Pfam" id="PF00561"/>
    </source>
</evidence>
<sequence>MSLWLDLLGAEIRFVDTKSFGTIRIAEAGKGNPETIIFLHGINGHLEAYAKNLIPLSKDFHVIAYDYVGHGLSSKPVRDYDPLMLAEQLGELMDALGIEKAHLSGESLGGWVSGHFAARYPQRVGRLMLNTSAGIPIVTEKGRADLEHFIALNRRNIDNTPTYESVQARLQWLIHPNNRHLVNDELINLRLRIYLQPESRAMLPKLNEILVHHDDYLIPLEKLPAGTLFLWTHDNPIHDTESVKAAQARVPGSSLYFVKGESAHWPQYESIDEFNTLALRFFKSGQVE</sequence>
<reference evidence="2" key="1">
    <citation type="submission" date="2007-05" db="EMBL/GenBank/DDBJ databases">
        <title>Complete sequence of Pseudomonas putida F1.</title>
        <authorList>
            <consortium name="US DOE Joint Genome Institute"/>
            <person name="Copeland A."/>
            <person name="Lucas S."/>
            <person name="Lapidus A."/>
            <person name="Barry K."/>
            <person name="Detter J.C."/>
            <person name="Glavina del Rio T."/>
            <person name="Hammon N."/>
            <person name="Israni S."/>
            <person name="Dalin E."/>
            <person name="Tice H."/>
            <person name="Pitluck S."/>
            <person name="Chain P."/>
            <person name="Malfatti S."/>
            <person name="Shin M."/>
            <person name="Vergez L."/>
            <person name="Schmutz J."/>
            <person name="Larimer F."/>
            <person name="Land M."/>
            <person name="Hauser L."/>
            <person name="Kyrpides N."/>
            <person name="Lykidis A."/>
            <person name="Parales R."/>
            <person name="Richardson P."/>
        </authorList>
    </citation>
    <scope>NUCLEOTIDE SEQUENCE [LARGE SCALE GENOMIC DNA]</scope>
    <source>
        <strain evidence="2">F1</strain>
    </source>
</reference>
<dbReference type="PANTHER" id="PTHR43798:SF33">
    <property type="entry name" value="HYDROLASE, PUTATIVE (AFU_ORTHOLOGUE AFUA_2G14860)-RELATED"/>
    <property type="match status" value="1"/>
</dbReference>
<gene>
    <name evidence="2" type="ordered locus">Pput_2891</name>
</gene>
<proteinExistence type="predicted"/>
<dbReference type="InterPro" id="IPR000073">
    <property type="entry name" value="AB_hydrolase_1"/>
</dbReference>
<dbReference type="Pfam" id="PF00561">
    <property type="entry name" value="Abhydrolase_1"/>
    <property type="match status" value="1"/>
</dbReference>
<dbReference type="PRINTS" id="PR00111">
    <property type="entry name" value="ABHYDROLASE"/>
</dbReference>